<evidence type="ECO:0000256" key="3">
    <source>
        <dbReference type="ARBA" id="ARBA00022842"/>
    </source>
</evidence>
<dbReference type="SUPFAM" id="SSF54826">
    <property type="entry name" value="Enolase N-terminal domain-like"/>
    <property type="match status" value="1"/>
</dbReference>
<dbReference type="CDD" id="cd03317">
    <property type="entry name" value="NAAAR"/>
    <property type="match status" value="1"/>
</dbReference>
<dbReference type="GO" id="GO:0046872">
    <property type="term" value="F:metal ion binding"/>
    <property type="evidence" value="ECO:0007669"/>
    <property type="project" value="UniProtKB-KW"/>
</dbReference>
<dbReference type="NCBIfam" id="TIGR01928">
    <property type="entry name" value="menC_lowGC_arch"/>
    <property type="match status" value="1"/>
</dbReference>
<dbReference type="SFLD" id="SFLDF00009">
    <property type="entry name" value="o-succinylbenzoate_synthase"/>
    <property type="match status" value="1"/>
</dbReference>
<organism evidence="8 9">
    <name type="scientific">Lacticaseibacillus paracasei subsp. paracasei</name>
    <dbReference type="NCBI Taxonomy" id="47714"/>
    <lineage>
        <taxon>Bacteria</taxon>
        <taxon>Bacillati</taxon>
        <taxon>Bacillota</taxon>
        <taxon>Bacilli</taxon>
        <taxon>Lactobacillales</taxon>
        <taxon>Lactobacillaceae</taxon>
        <taxon>Lacticaseibacillus</taxon>
    </lineage>
</organism>
<dbReference type="Pfam" id="PF02746">
    <property type="entry name" value="MR_MLE_N"/>
    <property type="match status" value="1"/>
</dbReference>
<accession>A0AAP9HFI0</accession>
<dbReference type="EMBL" id="CP022954">
    <property type="protein sequence ID" value="QGV17015.1"/>
    <property type="molecule type" value="Genomic_DNA"/>
</dbReference>
<dbReference type="AlphaFoldDB" id="A0AAP9HFI0"/>
<keyword evidence="2" id="KW-0479">Metal-binding</keyword>
<evidence type="ECO:0000256" key="4">
    <source>
        <dbReference type="ARBA" id="ARBA00023239"/>
    </source>
</evidence>
<keyword evidence="4" id="KW-0456">Lyase</keyword>
<feature type="domain" description="Mandelate racemase/muconate lactonizing enzyme C-terminal" evidence="7">
    <location>
        <begin position="143"/>
        <end position="235"/>
    </location>
</feature>
<dbReference type="GO" id="GO:0043748">
    <property type="term" value="F:O-succinylbenzoate synthase activity"/>
    <property type="evidence" value="ECO:0007669"/>
    <property type="project" value="UniProtKB-EC"/>
</dbReference>
<dbReference type="PANTHER" id="PTHR48073">
    <property type="entry name" value="O-SUCCINYLBENZOATE SYNTHASE-RELATED"/>
    <property type="match status" value="1"/>
</dbReference>
<name>A0AAP9HFI0_LACPA</name>
<dbReference type="InterPro" id="IPR010197">
    <property type="entry name" value="OSBS/NAAAR"/>
</dbReference>
<dbReference type="PANTHER" id="PTHR48073:SF5">
    <property type="entry name" value="O-SUCCINYLBENZOATE SYNTHASE"/>
    <property type="match status" value="1"/>
</dbReference>
<evidence type="ECO:0000256" key="2">
    <source>
        <dbReference type="ARBA" id="ARBA00022723"/>
    </source>
</evidence>
<evidence type="ECO:0000256" key="5">
    <source>
        <dbReference type="ARBA" id="ARBA00029491"/>
    </source>
</evidence>
<dbReference type="Gene3D" id="3.20.20.120">
    <property type="entry name" value="Enolase-like C-terminal domain"/>
    <property type="match status" value="1"/>
</dbReference>
<dbReference type="InterPro" id="IPR029017">
    <property type="entry name" value="Enolase-like_N"/>
</dbReference>
<dbReference type="GO" id="GO:0009234">
    <property type="term" value="P:menaquinone biosynthetic process"/>
    <property type="evidence" value="ECO:0007669"/>
    <property type="project" value="UniProtKB-UniRule"/>
</dbReference>
<dbReference type="EC" id="4.2.1.113" evidence="5 6"/>
<evidence type="ECO:0000256" key="6">
    <source>
        <dbReference type="NCBIfam" id="TIGR01928"/>
    </source>
</evidence>
<keyword evidence="3" id="KW-0460">Magnesium</keyword>
<dbReference type="Gene3D" id="3.30.390.10">
    <property type="entry name" value="Enolase-like, N-terminal domain"/>
    <property type="match status" value="1"/>
</dbReference>
<evidence type="ECO:0000256" key="1">
    <source>
        <dbReference type="ARBA" id="ARBA00001968"/>
    </source>
</evidence>
<evidence type="ECO:0000313" key="9">
    <source>
        <dbReference type="Proteomes" id="UP000423274"/>
    </source>
</evidence>
<evidence type="ECO:0000313" key="8">
    <source>
        <dbReference type="EMBL" id="QGV17015.1"/>
    </source>
</evidence>
<dbReference type="InterPro" id="IPR029065">
    <property type="entry name" value="Enolase_C-like"/>
</dbReference>
<sequence>MKITSATLRQVDIPLRHAFETSFTRMTAKKTMILELTDDAGTKGYGEVSAFDIPFYNEEFRAGAWELLINIMLPMILNVDMAHPDEMYSLVAGIRRNNMSKSAINCALWDIFAKEANISLATALGGNKKKVETGVSIGIQATPQALVQVVNGYIEQGYRRIKCKIKPGKDYDYLAAVRKAFPNVMLMGDANSAYRRADFASLKRLDDLNLIMIEQPLEPGDLLDHADLQQLITTPICLDESITSLDDTRKMIRLGSGKIINIKVARVGGLTVAKQIQALAAKNDIQCWCGGMLDSGVARAENVAIATLPGYTLPNDIAASTRYYDRDIITPLITLNGTYVDVPNRPGMGVSIDQDNLNDFTIATKSITVKAATHA</sequence>
<evidence type="ECO:0000259" key="7">
    <source>
        <dbReference type="SMART" id="SM00922"/>
    </source>
</evidence>
<dbReference type="InterPro" id="IPR013341">
    <property type="entry name" value="Mandelate_racemase_N_dom"/>
</dbReference>
<dbReference type="SFLD" id="SFLDS00001">
    <property type="entry name" value="Enolase"/>
    <property type="match status" value="1"/>
</dbReference>
<dbReference type="SMART" id="SM00922">
    <property type="entry name" value="MR_MLE"/>
    <property type="match status" value="1"/>
</dbReference>
<comment type="cofactor">
    <cofactor evidence="1">
        <name>a divalent metal cation</name>
        <dbReference type="ChEBI" id="CHEBI:60240"/>
    </cofactor>
</comment>
<dbReference type="InterPro" id="IPR036849">
    <property type="entry name" value="Enolase-like_C_sf"/>
</dbReference>
<gene>
    <name evidence="8" type="ORF">LCAKO_0437</name>
</gene>
<reference evidence="8 9" key="1">
    <citation type="submission" date="2017-08" db="EMBL/GenBank/DDBJ databases">
        <title>Genome sequence, comparative genomics and functional analysis of the highly adhesive Lactobacillus paracasei Kobulty strain.</title>
        <authorList>
            <person name="Koryszewska-Baginska A."/>
            <person name="Grynberg M."/>
            <person name="Aleksandrzak-Piekarczyk T."/>
        </authorList>
    </citation>
    <scope>NUCLEOTIDE SEQUENCE [LARGE SCALE GENOMIC DNA]</scope>
    <source>
        <strain evidence="8 9">IBB3423</strain>
    </source>
</reference>
<dbReference type="GO" id="GO:0016854">
    <property type="term" value="F:racemase and epimerase activity"/>
    <property type="evidence" value="ECO:0007669"/>
    <property type="project" value="UniProtKB-ARBA"/>
</dbReference>
<protein>
    <recommendedName>
        <fullName evidence="5 6">o-succinylbenzoate synthase</fullName>
        <ecNumber evidence="5 6">4.2.1.113</ecNumber>
    </recommendedName>
</protein>
<dbReference type="SUPFAM" id="SSF51604">
    <property type="entry name" value="Enolase C-terminal domain-like"/>
    <property type="match status" value="1"/>
</dbReference>
<dbReference type="SFLD" id="SFLDG00180">
    <property type="entry name" value="muconate_cycloisomerase"/>
    <property type="match status" value="1"/>
</dbReference>
<dbReference type="RefSeq" id="WP_022669305.1">
    <property type="nucleotide sequence ID" value="NZ_CP016355.1"/>
</dbReference>
<dbReference type="Proteomes" id="UP000423274">
    <property type="component" value="Chromosome"/>
</dbReference>
<dbReference type="Pfam" id="PF13378">
    <property type="entry name" value="MR_MLE_C"/>
    <property type="match status" value="1"/>
</dbReference>
<proteinExistence type="predicted"/>
<dbReference type="InterPro" id="IPR013342">
    <property type="entry name" value="Mandelate_racemase_C"/>
</dbReference>